<protein>
    <submittedName>
        <fullName evidence="2">Uncharacterized protein</fullName>
    </submittedName>
</protein>
<evidence type="ECO:0000256" key="1">
    <source>
        <dbReference type="SAM" id="Phobius"/>
    </source>
</evidence>
<organism evidence="2 3">
    <name type="scientific">Streblomastix strix</name>
    <dbReference type="NCBI Taxonomy" id="222440"/>
    <lineage>
        <taxon>Eukaryota</taxon>
        <taxon>Metamonada</taxon>
        <taxon>Preaxostyla</taxon>
        <taxon>Oxymonadida</taxon>
        <taxon>Streblomastigidae</taxon>
        <taxon>Streblomastix</taxon>
    </lineage>
</organism>
<dbReference type="Proteomes" id="UP000324800">
    <property type="component" value="Unassembled WGS sequence"/>
</dbReference>
<name>A0A5J4UW60_9EUKA</name>
<dbReference type="AlphaFoldDB" id="A0A5J4UW60"/>
<keyword evidence="1" id="KW-1133">Transmembrane helix</keyword>
<gene>
    <name evidence="2" type="ORF">EZS28_029527</name>
</gene>
<feature type="transmembrane region" description="Helical" evidence="1">
    <location>
        <begin position="95"/>
        <end position="117"/>
    </location>
</feature>
<accession>A0A5J4UW60</accession>
<comment type="caution">
    <text evidence="2">The sequence shown here is derived from an EMBL/GenBank/DDBJ whole genome shotgun (WGS) entry which is preliminary data.</text>
</comment>
<reference evidence="2 3" key="1">
    <citation type="submission" date="2019-03" db="EMBL/GenBank/DDBJ databases">
        <title>Single cell metagenomics reveals metabolic interactions within the superorganism composed of flagellate Streblomastix strix and complex community of Bacteroidetes bacteria on its surface.</title>
        <authorList>
            <person name="Treitli S.C."/>
            <person name="Kolisko M."/>
            <person name="Husnik F."/>
            <person name="Keeling P."/>
            <person name="Hampl V."/>
        </authorList>
    </citation>
    <scope>NUCLEOTIDE SEQUENCE [LARGE SCALE GENOMIC DNA]</scope>
    <source>
        <strain evidence="2">ST1C</strain>
    </source>
</reference>
<proteinExistence type="predicted"/>
<keyword evidence="1" id="KW-0472">Membrane</keyword>
<keyword evidence="1" id="KW-0812">Transmembrane</keyword>
<sequence length="136" mass="15440">MKSLHEWFLEFAFNCNISFLFSIMDCNTCRVYIYGCNLGYSDSPLQIALTLQLLSRRQNIHPFPDYNKLVTLSKATLIVVVSNPPSQTTFICIELSVFIFINTLLSSIVFLSIVTFAPFKPLIAGYSNVRMVDPDI</sequence>
<evidence type="ECO:0000313" key="3">
    <source>
        <dbReference type="Proteomes" id="UP000324800"/>
    </source>
</evidence>
<dbReference type="EMBL" id="SNRW01011597">
    <property type="protein sequence ID" value="KAA6374946.1"/>
    <property type="molecule type" value="Genomic_DNA"/>
</dbReference>
<evidence type="ECO:0000313" key="2">
    <source>
        <dbReference type="EMBL" id="KAA6374946.1"/>
    </source>
</evidence>